<evidence type="ECO:0000313" key="2">
    <source>
        <dbReference type="EMBL" id="KAL3771272.1"/>
    </source>
</evidence>
<keyword evidence="1" id="KW-0472">Membrane</keyword>
<keyword evidence="3" id="KW-1185">Reference proteome</keyword>
<name>A0ABD3N5Z5_9STRA</name>
<evidence type="ECO:0000313" key="3">
    <source>
        <dbReference type="Proteomes" id="UP001530400"/>
    </source>
</evidence>
<keyword evidence="1" id="KW-1133">Transmembrane helix</keyword>
<dbReference type="AlphaFoldDB" id="A0ABD3N5Z5"/>
<comment type="caution">
    <text evidence="2">The sequence shown here is derived from an EMBL/GenBank/DDBJ whole genome shotgun (WGS) entry which is preliminary data.</text>
</comment>
<reference evidence="2 3" key="1">
    <citation type="submission" date="2024-10" db="EMBL/GenBank/DDBJ databases">
        <title>Updated reference genomes for cyclostephanoid diatoms.</title>
        <authorList>
            <person name="Roberts W.R."/>
            <person name="Alverson A.J."/>
        </authorList>
    </citation>
    <scope>NUCLEOTIDE SEQUENCE [LARGE SCALE GENOMIC DNA]</scope>
    <source>
        <strain evidence="2 3">AJA010-31</strain>
    </source>
</reference>
<organism evidence="2 3">
    <name type="scientific">Cyclotella atomus</name>
    <dbReference type="NCBI Taxonomy" id="382360"/>
    <lineage>
        <taxon>Eukaryota</taxon>
        <taxon>Sar</taxon>
        <taxon>Stramenopiles</taxon>
        <taxon>Ochrophyta</taxon>
        <taxon>Bacillariophyta</taxon>
        <taxon>Coscinodiscophyceae</taxon>
        <taxon>Thalassiosirophycidae</taxon>
        <taxon>Stephanodiscales</taxon>
        <taxon>Stephanodiscaceae</taxon>
        <taxon>Cyclotella</taxon>
    </lineage>
</organism>
<dbReference type="Proteomes" id="UP001530400">
    <property type="component" value="Unassembled WGS sequence"/>
</dbReference>
<sequence>MFIQMLISVPIAITSHTFIVKHRSSSSSSLVGLCIILLVLVFPMVAIPLLNVTNRSLRMNLCFTPLLLSLRCLEAMFGTSPAVVETSLQNYCLYYSSIIELEFSSKNNKAVKSTTKDVLELLNDFLVQMIKLGMLYSIVERFSMLPSARMSLCLA</sequence>
<keyword evidence="1" id="KW-0812">Transmembrane</keyword>
<dbReference type="EMBL" id="JALLPJ020001290">
    <property type="protein sequence ID" value="KAL3771272.1"/>
    <property type="molecule type" value="Genomic_DNA"/>
</dbReference>
<protein>
    <submittedName>
        <fullName evidence="2">Uncharacterized protein</fullName>
    </submittedName>
</protein>
<proteinExistence type="predicted"/>
<gene>
    <name evidence="2" type="ORF">ACHAWO_005929</name>
</gene>
<accession>A0ABD3N5Z5</accession>
<feature type="transmembrane region" description="Helical" evidence="1">
    <location>
        <begin position="30"/>
        <end position="50"/>
    </location>
</feature>
<evidence type="ECO:0000256" key="1">
    <source>
        <dbReference type="SAM" id="Phobius"/>
    </source>
</evidence>